<dbReference type="EMBL" id="LWDX02023201">
    <property type="protein sequence ID" value="OEL31515.1"/>
    <property type="molecule type" value="Genomic_DNA"/>
</dbReference>
<accession>A0A1E5W2D5</accession>
<gene>
    <name evidence="1" type="ORF">BAE44_0007465</name>
</gene>
<evidence type="ECO:0008006" key="3">
    <source>
        <dbReference type="Google" id="ProtNLM"/>
    </source>
</evidence>
<protein>
    <recommendedName>
        <fullName evidence="3">F-box domain-containing protein</fullName>
    </recommendedName>
</protein>
<evidence type="ECO:0000313" key="2">
    <source>
        <dbReference type="Proteomes" id="UP000095767"/>
    </source>
</evidence>
<dbReference type="AlphaFoldDB" id="A0A1E5W2D5"/>
<dbReference type="Proteomes" id="UP000095767">
    <property type="component" value="Unassembled WGS sequence"/>
</dbReference>
<comment type="caution">
    <text evidence="1">The sequence shown here is derived from an EMBL/GenBank/DDBJ whole genome shotgun (WGS) entry which is preliminary data.</text>
</comment>
<dbReference type="PANTHER" id="PTHR33207">
    <property type="entry name" value="F-BOX DOMAIN CONTAINING PROTEIN-RELATED"/>
    <property type="match status" value="1"/>
</dbReference>
<proteinExistence type="predicted"/>
<name>A0A1E5W2D5_9POAL</name>
<dbReference type="InterPro" id="IPR036047">
    <property type="entry name" value="F-box-like_dom_sf"/>
</dbReference>
<reference evidence="1 2" key="1">
    <citation type="submission" date="2016-09" db="EMBL/GenBank/DDBJ databases">
        <title>The draft genome of Dichanthelium oligosanthes: A C3 panicoid grass species.</title>
        <authorList>
            <person name="Studer A.J."/>
            <person name="Schnable J.C."/>
            <person name="Brutnell T.P."/>
        </authorList>
    </citation>
    <scope>NUCLEOTIDE SEQUENCE [LARGE SCALE GENOMIC DNA]</scope>
    <source>
        <strain evidence="2">cv. Kellogg 1175</strain>
        <tissue evidence="1">Leaf</tissue>
    </source>
</reference>
<organism evidence="1 2">
    <name type="scientific">Dichanthelium oligosanthes</name>
    <dbReference type="NCBI Taxonomy" id="888268"/>
    <lineage>
        <taxon>Eukaryota</taxon>
        <taxon>Viridiplantae</taxon>
        <taxon>Streptophyta</taxon>
        <taxon>Embryophyta</taxon>
        <taxon>Tracheophyta</taxon>
        <taxon>Spermatophyta</taxon>
        <taxon>Magnoliopsida</taxon>
        <taxon>Liliopsida</taxon>
        <taxon>Poales</taxon>
        <taxon>Poaceae</taxon>
        <taxon>PACMAD clade</taxon>
        <taxon>Panicoideae</taxon>
        <taxon>Panicodae</taxon>
        <taxon>Paniceae</taxon>
        <taxon>Dichantheliinae</taxon>
        <taxon>Dichanthelium</taxon>
    </lineage>
</organism>
<sequence length="90" mass="9838">MEPEAEPEAKRQGPCPVASVLGDDDLLAEILLRLDSPTWLVRAALASTRWLHRASDPVVLRRFSARCPPRILALGLDGVVPPRPRDPGPL</sequence>
<evidence type="ECO:0000313" key="1">
    <source>
        <dbReference type="EMBL" id="OEL31515.1"/>
    </source>
</evidence>
<keyword evidence="2" id="KW-1185">Reference proteome</keyword>
<dbReference type="OrthoDB" id="695621at2759"/>
<dbReference type="SUPFAM" id="SSF81383">
    <property type="entry name" value="F-box domain"/>
    <property type="match status" value="1"/>
</dbReference>